<sequence>MKIVGAIFITIGLVLIGFFGYEYISQSKDQDQSLAEAQERLDKSHKAPSQQTQTEDTETIQSFTADHMEAFGTLEIPKLEETIAIVEGADEDALSKGVGHMTETAYPGKEEQIVLSGHRDTVFRNFGDLEIGDIFIVHMPYGDYEYEIRQTQIVPEDDTSVVGEMGEEALVVSTCYPFDFIGSAPDRFVAFAYPVEK</sequence>
<dbReference type="Proteomes" id="UP000218887">
    <property type="component" value="Unassembled WGS sequence"/>
</dbReference>
<feature type="region of interest" description="Disordered" evidence="3">
    <location>
        <begin position="34"/>
        <end position="58"/>
    </location>
</feature>
<dbReference type="InterPro" id="IPR053525">
    <property type="entry name" value="Sortase_D"/>
</dbReference>
<evidence type="ECO:0000313" key="5">
    <source>
        <dbReference type="EMBL" id="PAV27672.1"/>
    </source>
</evidence>
<gene>
    <name evidence="5" type="ORF">CIL05_20690</name>
</gene>
<dbReference type="Pfam" id="PF04203">
    <property type="entry name" value="Sortase"/>
    <property type="match status" value="1"/>
</dbReference>
<accession>A0A2A2I7W5</accession>
<dbReference type="RefSeq" id="WP_095657443.1">
    <property type="nucleotide sequence ID" value="NZ_NPOA01000023.1"/>
</dbReference>
<keyword evidence="1" id="KW-0378">Hydrolase</keyword>
<dbReference type="EMBL" id="NPOA01000023">
    <property type="protein sequence ID" value="PAV27672.1"/>
    <property type="molecule type" value="Genomic_DNA"/>
</dbReference>
<protein>
    <submittedName>
        <fullName evidence="5">Class D sortase</fullName>
    </submittedName>
</protein>
<dbReference type="OrthoDB" id="165822at2"/>
<comment type="caution">
    <text evidence="5">The sequence shown here is derived from an EMBL/GenBank/DDBJ whole genome shotgun (WGS) entry which is preliminary data.</text>
</comment>
<evidence type="ECO:0000256" key="3">
    <source>
        <dbReference type="SAM" id="MobiDB-lite"/>
    </source>
</evidence>
<dbReference type="Gene3D" id="2.40.260.10">
    <property type="entry name" value="Sortase"/>
    <property type="match status" value="1"/>
</dbReference>
<dbReference type="CDD" id="cd05828">
    <property type="entry name" value="Sortase_D_1"/>
    <property type="match status" value="1"/>
</dbReference>
<dbReference type="NCBIfam" id="TIGR01076">
    <property type="entry name" value="sortase_fam"/>
    <property type="match status" value="1"/>
</dbReference>
<evidence type="ECO:0000256" key="1">
    <source>
        <dbReference type="ARBA" id="ARBA00022801"/>
    </source>
</evidence>
<evidence type="ECO:0000256" key="2">
    <source>
        <dbReference type="PIRSR" id="PIRSR605754-1"/>
    </source>
</evidence>
<dbReference type="NCBIfam" id="NF033746">
    <property type="entry name" value="class_D_sortase"/>
    <property type="match status" value="1"/>
</dbReference>
<reference evidence="5 6" key="1">
    <citation type="submission" date="2017-08" db="EMBL/GenBank/DDBJ databases">
        <title>Virgibacillus indicus sp. nov. and Virgibacillus profoundi sp. nov, two moderately halophilic bacteria isolated from marine sediment by using the Microfluidic Streak Plate.</title>
        <authorList>
            <person name="Xu B."/>
            <person name="Hu B."/>
            <person name="Wang J."/>
            <person name="Zhu Y."/>
            <person name="Huang L."/>
            <person name="Du W."/>
            <person name="Huang Y."/>
        </authorList>
    </citation>
    <scope>NUCLEOTIDE SEQUENCE [LARGE SCALE GENOMIC DNA]</scope>
    <source>
        <strain evidence="5 6">IO3-P3-H5</strain>
    </source>
</reference>
<feature type="transmembrane region" description="Helical" evidence="4">
    <location>
        <begin position="6"/>
        <end position="24"/>
    </location>
</feature>
<evidence type="ECO:0000256" key="4">
    <source>
        <dbReference type="SAM" id="Phobius"/>
    </source>
</evidence>
<feature type="active site" description="Proton donor/acceptor" evidence="2">
    <location>
        <position position="118"/>
    </location>
</feature>
<proteinExistence type="predicted"/>
<dbReference type="InterPro" id="IPR005754">
    <property type="entry name" value="Sortase"/>
</dbReference>
<organism evidence="5 6">
    <name type="scientific">Virgibacillus profundi</name>
    <dbReference type="NCBI Taxonomy" id="2024555"/>
    <lineage>
        <taxon>Bacteria</taxon>
        <taxon>Bacillati</taxon>
        <taxon>Bacillota</taxon>
        <taxon>Bacilli</taxon>
        <taxon>Bacillales</taxon>
        <taxon>Bacillaceae</taxon>
        <taxon>Virgibacillus</taxon>
    </lineage>
</organism>
<keyword evidence="4" id="KW-1133">Transmembrane helix</keyword>
<dbReference type="GO" id="GO:0016787">
    <property type="term" value="F:hydrolase activity"/>
    <property type="evidence" value="ECO:0007669"/>
    <property type="project" value="UniProtKB-KW"/>
</dbReference>
<dbReference type="AlphaFoldDB" id="A0A2A2I7W5"/>
<keyword evidence="6" id="KW-1185">Reference proteome</keyword>
<dbReference type="SUPFAM" id="SSF63817">
    <property type="entry name" value="Sortase"/>
    <property type="match status" value="1"/>
</dbReference>
<dbReference type="InterPro" id="IPR023365">
    <property type="entry name" value="Sortase_dom-sf"/>
</dbReference>
<dbReference type="InterPro" id="IPR041999">
    <property type="entry name" value="Sortase_D_1"/>
</dbReference>
<feature type="active site" description="Acyl-thioester intermediate" evidence="2">
    <location>
        <position position="175"/>
    </location>
</feature>
<keyword evidence="4" id="KW-0812">Transmembrane</keyword>
<keyword evidence="4" id="KW-0472">Membrane</keyword>
<evidence type="ECO:0000313" key="6">
    <source>
        <dbReference type="Proteomes" id="UP000218887"/>
    </source>
</evidence>
<name>A0A2A2I7W5_9BACI</name>